<dbReference type="AlphaFoldDB" id="A0A2P2QES3"/>
<proteinExistence type="predicted"/>
<evidence type="ECO:0000313" key="1">
    <source>
        <dbReference type="EMBL" id="MBX65503.1"/>
    </source>
</evidence>
<accession>A0A2P2QES3</accession>
<dbReference type="EMBL" id="GGEC01085019">
    <property type="protein sequence ID" value="MBX65503.1"/>
    <property type="molecule type" value="Transcribed_RNA"/>
</dbReference>
<name>A0A2P2QES3_RHIMU</name>
<protein>
    <submittedName>
        <fullName evidence="1">Uncharacterized protein</fullName>
    </submittedName>
</protein>
<organism evidence="1">
    <name type="scientific">Rhizophora mucronata</name>
    <name type="common">Asiatic mangrove</name>
    <dbReference type="NCBI Taxonomy" id="61149"/>
    <lineage>
        <taxon>Eukaryota</taxon>
        <taxon>Viridiplantae</taxon>
        <taxon>Streptophyta</taxon>
        <taxon>Embryophyta</taxon>
        <taxon>Tracheophyta</taxon>
        <taxon>Spermatophyta</taxon>
        <taxon>Magnoliopsida</taxon>
        <taxon>eudicotyledons</taxon>
        <taxon>Gunneridae</taxon>
        <taxon>Pentapetalae</taxon>
        <taxon>rosids</taxon>
        <taxon>fabids</taxon>
        <taxon>Malpighiales</taxon>
        <taxon>Rhizophoraceae</taxon>
        <taxon>Rhizophora</taxon>
    </lineage>
</organism>
<reference evidence="1" key="1">
    <citation type="submission" date="2018-02" db="EMBL/GenBank/DDBJ databases">
        <title>Rhizophora mucronata_Transcriptome.</title>
        <authorList>
            <person name="Meera S.P."/>
            <person name="Sreeshan A."/>
            <person name="Augustine A."/>
        </authorList>
    </citation>
    <scope>NUCLEOTIDE SEQUENCE</scope>
    <source>
        <tissue evidence="1">Leaf</tissue>
    </source>
</reference>
<sequence length="18" mass="2073">MFPLLYVDWLTGMLSISS</sequence>